<evidence type="ECO:0000313" key="5">
    <source>
        <dbReference type="Proteomes" id="UP000018208"/>
    </source>
</evidence>
<gene>
    <name evidence="3" type="ORF">SS50377_18294</name>
    <name evidence="4" type="ORF">SS50377_22522</name>
</gene>
<feature type="coiled-coil region" evidence="1">
    <location>
        <begin position="99"/>
        <end position="161"/>
    </location>
</feature>
<proteinExistence type="predicted"/>
<keyword evidence="5" id="KW-1185">Reference proteome</keyword>
<keyword evidence="1" id="KW-0175">Coiled coil</keyword>
<feature type="compositionally biased region" description="Low complexity" evidence="2">
    <location>
        <begin position="192"/>
        <end position="204"/>
    </location>
</feature>
<dbReference type="EMBL" id="AUWU02000003">
    <property type="protein sequence ID" value="KAH0574906.1"/>
    <property type="molecule type" value="Genomic_DNA"/>
</dbReference>
<evidence type="ECO:0000256" key="1">
    <source>
        <dbReference type="SAM" id="Coils"/>
    </source>
</evidence>
<feature type="region of interest" description="Disordered" evidence="2">
    <location>
        <begin position="192"/>
        <end position="211"/>
    </location>
</feature>
<dbReference type="EMBL" id="KI546166">
    <property type="protein sequence ID" value="EST41989.1"/>
    <property type="molecule type" value="Genomic_DNA"/>
</dbReference>
<dbReference type="AlphaFoldDB" id="V6LMN9"/>
<dbReference type="Proteomes" id="UP000018208">
    <property type="component" value="Unassembled WGS sequence"/>
</dbReference>
<dbReference type="VEuPathDB" id="GiardiaDB:SS50377_22522"/>
<evidence type="ECO:0000313" key="3">
    <source>
        <dbReference type="EMBL" id="EST41989.1"/>
    </source>
</evidence>
<sequence>MALQFPDHLMFQEPNYCQIKPYCLKIQQKITQFDATKSYQAVKELGQLIEQCKIIGISQQFALVIDKIQNQITQEQQANSISLKQQKSQRSQKFSDEYYAELSNNYDKLMLDNQKLSSDYYILQQKFNKVTDEKNILQLKLQSLQQEINQNNLDLSKSQQSCSNILQTQFFQNQQSQLASINSNLSLNTQSQQSLNNNSLTQSSMNGSELSDTSTEISKFTMEVQVISFETSTLNHFKLLAYETKIKDYIRVYKVQQLYLEGKEKARIQKNEQRYLKILKENQYAYNKKQELLLKSEQELQNKLITTRQFQEEKETQKKYQLEEEARRKQQMIDDKQDFENKKIQFKLDAERTRIESKLAKSKQKYGLQ</sequence>
<evidence type="ECO:0000256" key="2">
    <source>
        <dbReference type="SAM" id="MobiDB-lite"/>
    </source>
</evidence>
<accession>V6LMN9</accession>
<organism evidence="3">
    <name type="scientific">Spironucleus salmonicida</name>
    <dbReference type="NCBI Taxonomy" id="348837"/>
    <lineage>
        <taxon>Eukaryota</taxon>
        <taxon>Metamonada</taxon>
        <taxon>Diplomonadida</taxon>
        <taxon>Hexamitidae</taxon>
        <taxon>Hexamitinae</taxon>
        <taxon>Spironucleus</taxon>
    </lineage>
</organism>
<reference evidence="4" key="2">
    <citation type="submission" date="2020-12" db="EMBL/GenBank/DDBJ databases">
        <title>New Spironucleus salmonicida genome in near-complete chromosomes.</title>
        <authorList>
            <person name="Xu F."/>
            <person name="Kurt Z."/>
            <person name="Jimenez-Gonzalez A."/>
            <person name="Astvaldsson A."/>
            <person name="Andersson J.O."/>
            <person name="Svard S.G."/>
        </authorList>
    </citation>
    <scope>NUCLEOTIDE SEQUENCE</scope>
    <source>
        <strain evidence="4">ATCC 50377</strain>
    </source>
</reference>
<reference evidence="3 4" key="1">
    <citation type="journal article" date="2014" name="PLoS Genet.">
        <title>The Genome of Spironucleus salmonicida Highlights a Fish Pathogen Adapted to Fluctuating Environments.</title>
        <authorList>
            <person name="Xu F."/>
            <person name="Jerlstrom-Hultqvist J."/>
            <person name="Einarsson E."/>
            <person name="Astvaldsson A."/>
            <person name="Svard S.G."/>
            <person name="Andersson J.O."/>
        </authorList>
    </citation>
    <scope>NUCLEOTIDE SEQUENCE</scope>
    <source>
        <strain evidence="4">ATCC 50377</strain>
    </source>
</reference>
<evidence type="ECO:0000313" key="4">
    <source>
        <dbReference type="EMBL" id="KAH0574906.1"/>
    </source>
</evidence>
<name>V6LMN9_9EUKA</name>
<protein>
    <submittedName>
        <fullName evidence="3">Uncharacterized protein</fullName>
    </submittedName>
</protein>